<evidence type="ECO:0000256" key="2">
    <source>
        <dbReference type="PROSITE-ProRule" id="PRU00335"/>
    </source>
</evidence>
<organism evidence="4">
    <name type="scientific">uncultured Actinomycetospora sp</name>
    <dbReference type="NCBI Taxonomy" id="1135996"/>
    <lineage>
        <taxon>Bacteria</taxon>
        <taxon>Bacillati</taxon>
        <taxon>Actinomycetota</taxon>
        <taxon>Actinomycetes</taxon>
        <taxon>Pseudonocardiales</taxon>
        <taxon>Pseudonocardiaceae</taxon>
        <taxon>Actinomycetospora</taxon>
        <taxon>environmental samples</taxon>
    </lineage>
</organism>
<dbReference type="InterPro" id="IPR009057">
    <property type="entry name" value="Homeodomain-like_sf"/>
</dbReference>
<gene>
    <name evidence="4" type="ORF">AVDCRST_MAG54-1485</name>
</gene>
<proteinExistence type="predicted"/>
<dbReference type="PANTHER" id="PTHR30055:SF226">
    <property type="entry name" value="HTH-TYPE TRANSCRIPTIONAL REGULATOR PKSA"/>
    <property type="match status" value="1"/>
</dbReference>
<feature type="DNA-binding region" description="H-T-H motif" evidence="2">
    <location>
        <begin position="47"/>
        <end position="66"/>
    </location>
</feature>
<dbReference type="AlphaFoldDB" id="A0A6J4I2T0"/>
<evidence type="ECO:0000259" key="3">
    <source>
        <dbReference type="PROSITE" id="PS50977"/>
    </source>
</evidence>
<evidence type="ECO:0000313" key="4">
    <source>
        <dbReference type="EMBL" id="CAA9240690.1"/>
    </source>
</evidence>
<evidence type="ECO:0000256" key="1">
    <source>
        <dbReference type="ARBA" id="ARBA00023125"/>
    </source>
</evidence>
<dbReference type="Gene3D" id="1.10.10.60">
    <property type="entry name" value="Homeodomain-like"/>
    <property type="match status" value="1"/>
</dbReference>
<reference evidence="4" key="1">
    <citation type="submission" date="2020-02" db="EMBL/GenBank/DDBJ databases">
        <authorList>
            <person name="Meier V. D."/>
        </authorList>
    </citation>
    <scope>NUCLEOTIDE SEQUENCE</scope>
    <source>
        <strain evidence="4">AVDCRST_MAG54</strain>
    </source>
</reference>
<dbReference type="PRINTS" id="PR00455">
    <property type="entry name" value="HTHTETR"/>
</dbReference>
<dbReference type="EMBL" id="CADCTH010000202">
    <property type="protein sequence ID" value="CAA9240690.1"/>
    <property type="molecule type" value="Genomic_DNA"/>
</dbReference>
<keyword evidence="1 2" id="KW-0238">DNA-binding</keyword>
<name>A0A6J4I2T0_9PSEU</name>
<dbReference type="GO" id="GO:0003700">
    <property type="term" value="F:DNA-binding transcription factor activity"/>
    <property type="evidence" value="ECO:0007669"/>
    <property type="project" value="TreeGrafter"/>
</dbReference>
<protein>
    <recommendedName>
        <fullName evidence="3">HTH tetR-type domain-containing protein</fullName>
    </recommendedName>
</protein>
<dbReference type="PANTHER" id="PTHR30055">
    <property type="entry name" value="HTH-TYPE TRANSCRIPTIONAL REGULATOR RUTR"/>
    <property type="match status" value="1"/>
</dbReference>
<dbReference type="GO" id="GO:0000976">
    <property type="term" value="F:transcription cis-regulatory region binding"/>
    <property type="evidence" value="ECO:0007669"/>
    <property type="project" value="TreeGrafter"/>
</dbReference>
<dbReference type="Pfam" id="PF00440">
    <property type="entry name" value="TetR_N"/>
    <property type="match status" value="1"/>
</dbReference>
<dbReference type="Gene3D" id="1.10.357.10">
    <property type="entry name" value="Tetracycline Repressor, domain 2"/>
    <property type="match status" value="1"/>
</dbReference>
<dbReference type="InterPro" id="IPR050109">
    <property type="entry name" value="HTH-type_TetR-like_transc_reg"/>
</dbReference>
<sequence>MVRGGTVVQVSVPAVGHTAGPARSAHRDRLVEAMIGLVAERGYAAVTVADVVASARVSKRTFYQHFADREDCFLAAYVAAAEGPLTRIAEAVAPAVEADPGAPAPDLAAEVDAGTRAYLEALAQQPELTRTLLTEISGLGHRGWRVRREVLNRFADQLSALVALGAARWAAGGGDEVPGLVGVRGLPRPTAVALVGGLDELVLDAVEDGRGHRLGELAPAVTGLVLAVLDRAARPDV</sequence>
<accession>A0A6J4I2T0</accession>
<dbReference type="PROSITE" id="PS50977">
    <property type="entry name" value="HTH_TETR_2"/>
    <property type="match status" value="1"/>
</dbReference>
<dbReference type="SUPFAM" id="SSF46689">
    <property type="entry name" value="Homeodomain-like"/>
    <property type="match status" value="1"/>
</dbReference>
<feature type="domain" description="HTH tetR-type" evidence="3">
    <location>
        <begin position="24"/>
        <end position="84"/>
    </location>
</feature>
<dbReference type="InterPro" id="IPR001647">
    <property type="entry name" value="HTH_TetR"/>
</dbReference>